<accession>A0A7Y9GPL2</accession>
<gene>
    <name evidence="1" type="ORF">BJ991_002215</name>
</gene>
<dbReference type="RefSeq" id="WP_179489953.1">
    <property type="nucleotide sequence ID" value="NZ_JACCBV010000001.1"/>
</dbReference>
<proteinExistence type="predicted"/>
<comment type="caution">
    <text evidence="1">The sequence shown here is derived from an EMBL/GenBank/DDBJ whole genome shotgun (WGS) entry which is preliminary data.</text>
</comment>
<reference evidence="1 2" key="1">
    <citation type="submission" date="2020-07" db="EMBL/GenBank/DDBJ databases">
        <title>Sequencing the genomes of 1000 actinobacteria strains.</title>
        <authorList>
            <person name="Klenk H.-P."/>
        </authorList>
    </citation>
    <scope>NUCLEOTIDE SEQUENCE [LARGE SCALE GENOMIC DNA]</scope>
    <source>
        <strain evidence="1 2">DSM 24662</strain>
    </source>
</reference>
<name>A0A7Y9GPL2_9MICO</name>
<evidence type="ECO:0008006" key="3">
    <source>
        <dbReference type="Google" id="ProtNLM"/>
    </source>
</evidence>
<sequence>MTATIPTAPARRHPERLPRVAPTIAVTGIRLVPAGPALWRVLDHSGRAIGHLQAVLKTEGIAWRARRFHRVSRDLRDLGDFWSPGDAVDCLRFAR</sequence>
<evidence type="ECO:0000313" key="2">
    <source>
        <dbReference type="Proteomes" id="UP000576969"/>
    </source>
</evidence>
<dbReference type="AlphaFoldDB" id="A0A7Y9GPL2"/>
<organism evidence="1 2">
    <name type="scientific">Microbacterium immunditiarum</name>
    <dbReference type="NCBI Taxonomy" id="337480"/>
    <lineage>
        <taxon>Bacteria</taxon>
        <taxon>Bacillati</taxon>
        <taxon>Actinomycetota</taxon>
        <taxon>Actinomycetes</taxon>
        <taxon>Micrococcales</taxon>
        <taxon>Microbacteriaceae</taxon>
        <taxon>Microbacterium</taxon>
    </lineage>
</organism>
<keyword evidence="2" id="KW-1185">Reference proteome</keyword>
<dbReference type="Proteomes" id="UP000576969">
    <property type="component" value="Unassembled WGS sequence"/>
</dbReference>
<dbReference type="EMBL" id="JACCBV010000001">
    <property type="protein sequence ID" value="NYE20187.1"/>
    <property type="molecule type" value="Genomic_DNA"/>
</dbReference>
<evidence type="ECO:0000313" key="1">
    <source>
        <dbReference type="EMBL" id="NYE20187.1"/>
    </source>
</evidence>
<protein>
    <recommendedName>
        <fullName evidence="3">DNA mismatch repair protein</fullName>
    </recommendedName>
</protein>